<comment type="caution">
    <text evidence="1">The sequence shown here is derived from an EMBL/GenBank/DDBJ whole genome shotgun (WGS) entry which is preliminary data.</text>
</comment>
<name>A0ACC1AAC3_9ROSI</name>
<dbReference type="Proteomes" id="UP001164250">
    <property type="component" value="Chromosome 11"/>
</dbReference>
<protein>
    <submittedName>
        <fullName evidence="1">Uncharacterized protein</fullName>
    </submittedName>
</protein>
<evidence type="ECO:0000313" key="1">
    <source>
        <dbReference type="EMBL" id="KAJ0084279.1"/>
    </source>
</evidence>
<accession>A0ACC1AAC3</accession>
<organism evidence="1 2">
    <name type="scientific">Pistacia atlantica</name>
    <dbReference type="NCBI Taxonomy" id="434234"/>
    <lineage>
        <taxon>Eukaryota</taxon>
        <taxon>Viridiplantae</taxon>
        <taxon>Streptophyta</taxon>
        <taxon>Embryophyta</taxon>
        <taxon>Tracheophyta</taxon>
        <taxon>Spermatophyta</taxon>
        <taxon>Magnoliopsida</taxon>
        <taxon>eudicotyledons</taxon>
        <taxon>Gunneridae</taxon>
        <taxon>Pentapetalae</taxon>
        <taxon>rosids</taxon>
        <taxon>malvids</taxon>
        <taxon>Sapindales</taxon>
        <taxon>Anacardiaceae</taxon>
        <taxon>Pistacia</taxon>
    </lineage>
</organism>
<dbReference type="EMBL" id="CM047907">
    <property type="protein sequence ID" value="KAJ0084279.1"/>
    <property type="molecule type" value="Genomic_DNA"/>
</dbReference>
<evidence type="ECO:0000313" key="2">
    <source>
        <dbReference type="Proteomes" id="UP001164250"/>
    </source>
</evidence>
<keyword evidence="2" id="KW-1185">Reference proteome</keyword>
<proteinExistence type="predicted"/>
<gene>
    <name evidence="1" type="ORF">Patl1_30121</name>
</gene>
<sequence>MVDTQDSKSCAKERGCSSPLQGIILNLNKFGSKSRNLGDTLYLMNGESILKSSILYLPPSICFNKDHTRED</sequence>
<reference evidence="2" key="1">
    <citation type="journal article" date="2023" name="G3 (Bethesda)">
        <title>Genome assembly and association tests identify interacting loci associated with vigor, precocity, and sex in interspecific pistachio rootstocks.</title>
        <authorList>
            <person name="Palmer W."/>
            <person name="Jacygrad E."/>
            <person name="Sagayaradj S."/>
            <person name="Cavanaugh K."/>
            <person name="Han R."/>
            <person name="Bertier L."/>
            <person name="Beede B."/>
            <person name="Kafkas S."/>
            <person name="Golino D."/>
            <person name="Preece J."/>
            <person name="Michelmore R."/>
        </authorList>
    </citation>
    <scope>NUCLEOTIDE SEQUENCE [LARGE SCALE GENOMIC DNA]</scope>
</reference>